<dbReference type="EMBL" id="BKCJ011378327">
    <property type="protein sequence ID" value="GFD27602.1"/>
    <property type="molecule type" value="Genomic_DNA"/>
</dbReference>
<dbReference type="AlphaFoldDB" id="A0A699UXD9"/>
<proteinExistence type="predicted"/>
<reference evidence="1" key="1">
    <citation type="journal article" date="2019" name="Sci. Rep.">
        <title>Draft genome of Tanacetum cinerariifolium, the natural source of mosquito coil.</title>
        <authorList>
            <person name="Yamashiro T."/>
            <person name="Shiraishi A."/>
            <person name="Satake H."/>
            <person name="Nakayama K."/>
        </authorList>
    </citation>
    <scope>NUCLEOTIDE SEQUENCE</scope>
</reference>
<accession>A0A699UXD9</accession>
<evidence type="ECO:0000313" key="1">
    <source>
        <dbReference type="EMBL" id="GFD27602.1"/>
    </source>
</evidence>
<comment type="caution">
    <text evidence="1">The sequence shown here is derived from an EMBL/GenBank/DDBJ whole genome shotgun (WGS) entry which is preliminary data.</text>
</comment>
<protein>
    <submittedName>
        <fullName evidence="1">Uncharacterized protein</fullName>
    </submittedName>
</protein>
<sequence length="132" mass="14856">MVRVRKLIEQRATLHPVCVMQLGDVGRQGFRVAGDVQDAFETTGQLAGVRVHPCARRVDEHAAEVEALQVHARQTPERAHIVQRFGQLFGRQPNQRHVIHRVVCQVAQGGVDRGLADLGRQHLAHACRQRQR</sequence>
<name>A0A699UXD9_TANCI</name>
<feature type="non-terminal residue" evidence="1">
    <location>
        <position position="132"/>
    </location>
</feature>
<organism evidence="1">
    <name type="scientific">Tanacetum cinerariifolium</name>
    <name type="common">Dalmatian daisy</name>
    <name type="synonym">Chrysanthemum cinerariifolium</name>
    <dbReference type="NCBI Taxonomy" id="118510"/>
    <lineage>
        <taxon>Eukaryota</taxon>
        <taxon>Viridiplantae</taxon>
        <taxon>Streptophyta</taxon>
        <taxon>Embryophyta</taxon>
        <taxon>Tracheophyta</taxon>
        <taxon>Spermatophyta</taxon>
        <taxon>Magnoliopsida</taxon>
        <taxon>eudicotyledons</taxon>
        <taxon>Gunneridae</taxon>
        <taxon>Pentapetalae</taxon>
        <taxon>asterids</taxon>
        <taxon>campanulids</taxon>
        <taxon>Asterales</taxon>
        <taxon>Asteraceae</taxon>
        <taxon>Asteroideae</taxon>
        <taxon>Anthemideae</taxon>
        <taxon>Anthemidinae</taxon>
        <taxon>Tanacetum</taxon>
    </lineage>
</organism>
<gene>
    <name evidence="1" type="ORF">Tci_899571</name>
</gene>